<reference evidence="1 2" key="1">
    <citation type="submission" date="2013-12" db="EMBL/GenBank/DDBJ databases">
        <title>A Varibaculum cambriense genome reconstructed from a premature infant gut community with otherwise low bacterial novelty that shifts toward anaerobic metabolism during the third week of life.</title>
        <authorList>
            <person name="Brown C.T."/>
            <person name="Sharon I."/>
            <person name="Thomas B.C."/>
            <person name="Castelle C.J."/>
            <person name="Morowitz M.J."/>
            <person name="Banfield J.F."/>
        </authorList>
    </citation>
    <scope>NUCLEOTIDE SEQUENCE [LARGE SCALE GENOMIC DNA]</scope>
    <source>
        <strain evidence="2">DORA_12</strain>
    </source>
</reference>
<gene>
    <name evidence="1" type="ORF">Q605_AUC00690G0001</name>
</gene>
<evidence type="ECO:0000313" key="2">
    <source>
        <dbReference type="Proteomes" id="UP000018852"/>
    </source>
</evidence>
<dbReference type="Proteomes" id="UP000018852">
    <property type="component" value="Unassembled WGS sequence"/>
</dbReference>
<organism evidence="1 2">
    <name type="scientific">Actinomyces urogenitalis DORA_12</name>
    <dbReference type="NCBI Taxonomy" id="1403939"/>
    <lineage>
        <taxon>Bacteria</taxon>
        <taxon>Bacillati</taxon>
        <taxon>Actinomycetota</taxon>
        <taxon>Actinomycetes</taxon>
        <taxon>Actinomycetales</taxon>
        <taxon>Actinomycetaceae</taxon>
        <taxon>Actinomyces</taxon>
    </lineage>
</organism>
<accession>W1VEL7</accession>
<name>W1VEL7_9ACTO</name>
<protein>
    <submittedName>
        <fullName evidence="1">Uncharacterized protein</fullName>
    </submittedName>
</protein>
<comment type="caution">
    <text evidence="1">The sequence shown here is derived from an EMBL/GenBank/DDBJ whole genome shotgun (WGS) entry which is preliminary data.</text>
</comment>
<dbReference type="EMBL" id="AZLV01000690">
    <property type="protein sequence ID" value="ETJ04397.1"/>
    <property type="molecule type" value="Genomic_DNA"/>
</dbReference>
<proteinExistence type="predicted"/>
<dbReference type="AlphaFoldDB" id="W1VEL7"/>
<sequence length="25" mass="2751">MAQATHPITHRVLAPTRRQLLGVLA</sequence>
<feature type="non-terminal residue" evidence="1">
    <location>
        <position position="25"/>
    </location>
</feature>
<evidence type="ECO:0000313" key="1">
    <source>
        <dbReference type="EMBL" id="ETJ04397.1"/>
    </source>
</evidence>